<reference evidence="1" key="1">
    <citation type="submission" date="2019-04" db="EMBL/GenBank/DDBJ databases">
        <title>Microbes associate with the intestines of laboratory mice.</title>
        <authorList>
            <person name="Navarre W."/>
            <person name="Wong E."/>
            <person name="Huang K."/>
            <person name="Tropini C."/>
            <person name="Ng K."/>
            <person name="Yu B."/>
        </authorList>
    </citation>
    <scope>NUCLEOTIDE SEQUENCE</scope>
    <source>
        <strain evidence="1">NM04_E33</strain>
    </source>
</reference>
<name>A0AC61RCE1_9BACT</name>
<dbReference type="EMBL" id="SRYB01000026">
    <property type="protein sequence ID" value="TGY77333.1"/>
    <property type="molecule type" value="Genomic_DNA"/>
</dbReference>
<protein>
    <submittedName>
        <fullName evidence="1">4Fe-4S binding protein</fullName>
    </submittedName>
</protein>
<evidence type="ECO:0000313" key="1">
    <source>
        <dbReference type="EMBL" id="TGY77333.1"/>
    </source>
</evidence>
<dbReference type="Proteomes" id="UP000306319">
    <property type="component" value="Unassembled WGS sequence"/>
</dbReference>
<accession>A0AC61RCE1</accession>
<organism evidence="1 2">
    <name type="scientific">Lepagella muris</name>
    <dbReference type="NCBI Taxonomy" id="3032870"/>
    <lineage>
        <taxon>Bacteria</taxon>
        <taxon>Pseudomonadati</taxon>
        <taxon>Bacteroidota</taxon>
        <taxon>Bacteroidia</taxon>
        <taxon>Bacteroidales</taxon>
        <taxon>Muribaculaceae</taxon>
        <taxon>Lepagella</taxon>
    </lineage>
</organism>
<gene>
    <name evidence="1" type="ORF">E5331_14795</name>
</gene>
<evidence type="ECO:0000313" key="2">
    <source>
        <dbReference type="Proteomes" id="UP000306319"/>
    </source>
</evidence>
<keyword evidence="2" id="KW-1185">Reference proteome</keyword>
<comment type="caution">
    <text evidence="1">The sequence shown here is derived from an EMBL/GenBank/DDBJ whole genome shotgun (WGS) entry which is preliminary data.</text>
</comment>
<sequence>MKDLRTIRIFLATLFFIGAVAYLAISETIHPMARIVPEVQIVPSLLASGLGAIVVWFGITFLFGRVYCSAVCPVGILQDLIIFLRRYIRPLRRPYSYRKPVQFRYHLLVIYLFCLVAGVTLVSFAIEPWHIMQNICGAFHPSRMAAVWLTLGVGVPVGIIAGIVSLLLLVVFSLLTGRGFCTMVCPIGTALGCFGDNTLYHIEIDPDKCVNCMKCEEICRSQCIKVVGRHVDNSRCVRCFDCVKVCPNDAIRFQVNRNMRVTPMVRKVKRGV</sequence>
<proteinExistence type="predicted"/>